<evidence type="ECO:0000313" key="5">
    <source>
        <dbReference type="EMBL" id="THW67583.1"/>
    </source>
</evidence>
<evidence type="ECO:0000259" key="3">
    <source>
        <dbReference type="Pfam" id="PF00135"/>
    </source>
</evidence>
<sequence length="617" mass="67213">MAQSPAPSFKILCLITDFQVQYFAARCAVGRPPIAGRQSYLRHNVTDLPLESNMHPSWSLLPLVASVASAAPSLLRRAPVGAPVVNLKNGSYYGVHNSQYNQDFFLGVPFAQPPIEQLRFANPETLNLSWTGALPATNYAFECIGYGGDQIGYQQSEDCLYLNVVRPSGYENQSLPMVVWIHGGGFYMGGAVDRRYNLTFLVENSVKIGKPIMAASIAYRLGPFGFLNGDEVAGAGQTNIGLKDQRLALHWLQENGAAFGADPKKVTIMGESAGAASVGFQLTAFNGRDDKLFRGAIMESGNPIAYGALNTSAEYQPKYAALTKAAGCGNATSTLDCLRALPLFVLNNILNTTEFNSRWNPALDGDFIARYGSEQLAEGAFVHVPIIDGANSDEGVSFSPNGINSTADLEVYLNTTSNTQWGLTPDLVDDLLRVYTSGAQDYLIPSTEELGQNVTSLGPAYGPYYRASAAYFGDEVFIANRRKTCETWAANNISAYSYRFNAIPTGSDYVAHFQEVAFVFNNLQGLGYAIPPFANKSSAFTELSDFMSKSWVTFVHDLDPNGFDKGVNSSLPAWPVYSVDKPQNMVFDANVTSYAEPDTWRAEGIKLISDNNVQYHR</sequence>
<name>A0A4S8SAR7_AURPU</name>
<reference evidence="6 7" key="1">
    <citation type="submission" date="2018-10" db="EMBL/GenBank/DDBJ databases">
        <title>Fifty Aureobasidium pullulans genomes reveal a recombining polyextremotolerant generalist.</title>
        <authorList>
            <person name="Gostincar C."/>
            <person name="Turk M."/>
            <person name="Zajc J."/>
            <person name="Gunde-Cimerman N."/>
        </authorList>
    </citation>
    <scope>NUCLEOTIDE SEQUENCE [LARGE SCALE GENOMIC DNA]</scope>
    <source>
        <strain evidence="5 7">EXF-10659</strain>
        <strain evidence="4 6">EXF-11900</strain>
    </source>
</reference>
<dbReference type="InterPro" id="IPR050654">
    <property type="entry name" value="AChE-related_enzymes"/>
</dbReference>
<dbReference type="InterPro" id="IPR019819">
    <property type="entry name" value="Carboxylesterase_B_CS"/>
</dbReference>
<evidence type="ECO:0000256" key="1">
    <source>
        <dbReference type="ARBA" id="ARBA00005964"/>
    </source>
</evidence>
<dbReference type="EMBL" id="QZAF01000400">
    <property type="protein sequence ID" value="THV67508.1"/>
    <property type="molecule type" value="Genomic_DNA"/>
</dbReference>
<dbReference type="AlphaFoldDB" id="A0A4S8SAR7"/>
<dbReference type="Gene3D" id="3.40.50.1820">
    <property type="entry name" value="alpha/beta hydrolase"/>
    <property type="match status" value="1"/>
</dbReference>
<dbReference type="InterPro" id="IPR002018">
    <property type="entry name" value="CarbesteraseB"/>
</dbReference>
<keyword evidence="2 4" id="KW-0378">Hydrolase</keyword>
<dbReference type="Pfam" id="PF00135">
    <property type="entry name" value="COesterase"/>
    <property type="match status" value="1"/>
</dbReference>
<proteinExistence type="inferred from homology"/>
<evidence type="ECO:0000313" key="6">
    <source>
        <dbReference type="Proteomes" id="UP000304951"/>
    </source>
</evidence>
<accession>A0A4S8SAR7</accession>
<dbReference type="GO" id="GO:0052689">
    <property type="term" value="F:carboxylic ester hydrolase activity"/>
    <property type="evidence" value="ECO:0007669"/>
    <property type="project" value="TreeGrafter"/>
</dbReference>
<dbReference type="Proteomes" id="UP000308802">
    <property type="component" value="Unassembled WGS sequence"/>
</dbReference>
<protein>
    <submittedName>
        <fullName evidence="4">Alpha/beta-hydrolase</fullName>
    </submittedName>
</protein>
<organism evidence="4 6">
    <name type="scientific">Aureobasidium pullulans</name>
    <name type="common">Black yeast</name>
    <name type="synonym">Pullularia pullulans</name>
    <dbReference type="NCBI Taxonomy" id="5580"/>
    <lineage>
        <taxon>Eukaryota</taxon>
        <taxon>Fungi</taxon>
        <taxon>Dikarya</taxon>
        <taxon>Ascomycota</taxon>
        <taxon>Pezizomycotina</taxon>
        <taxon>Dothideomycetes</taxon>
        <taxon>Dothideomycetidae</taxon>
        <taxon>Dothideales</taxon>
        <taxon>Saccotheciaceae</taxon>
        <taxon>Aureobasidium</taxon>
    </lineage>
</organism>
<dbReference type="PROSITE" id="PS00941">
    <property type="entry name" value="CARBOXYLESTERASE_B_2"/>
    <property type="match status" value="1"/>
</dbReference>
<dbReference type="SUPFAM" id="SSF53474">
    <property type="entry name" value="alpha/beta-Hydrolases"/>
    <property type="match status" value="1"/>
</dbReference>
<feature type="domain" description="Carboxylesterase type B" evidence="3">
    <location>
        <begin position="83"/>
        <end position="591"/>
    </location>
</feature>
<comment type="similarity">
    <text evidence="1">Belongs to the type-B carboxylesterase/lipase family.</text>
</comment>
<dbReference type="PANTHER" id="PTHR43918">
    <property type="entry name" value="ACETYLCHOLINESTERASE"/>
    <property type="match status" value="1"/>
</dbReference>
<dbReference type="InterPro" id="IPR029058">
    <property type="entry name" value="AB_hydrolase_fold"/>
</dbReference>
<gene>
    <name evidence="5" type="ORF">D6D19_09133</name>
    <name evidence="4" type="ORF">D6D28_07430</name>
</gene>
<evidence type="ECO:0000313" key="4">
    <source>
        <dbReference type="EMBL" id="THV67508.1"/>
    </source>
</evidence>
<dbReference type="PANTHER" id="PTHR43918:SF4">
    <property type="entry name" value="CARBOXYLIC ESTER HYDROLASE"/>
    <property type="match status" value="1"/>
</dbReference>
<dbReference type="Proteomes" id="UP000304951">
    <property type="component" value="Unassembled WGS sequence"/>
</dbReference>
<evidence type="ECO:0000313" key="7">
    <source>
        <dbReference type="Proteomes" id="UP000308802"/>
    </source>
</evidence>
<comment type="caution">
    <text evidence="4">The sequence shown here is derived from an EMBL/GenBank/DDBJ whole genome shotgun (WGS) entry which is preliminary data.</text>
</comment>
<dbReference type="EMBL" id="QZAO01000479">
    <property type="protein sequence ID" value="THW67583.1"/>
    <property type="molecule type" value="Genomic_DNA"/>
</dbReference>
<evidence type="ECO:0000256" key="2">
    <source>
        <dbReference type="ARBA" id="ARBA00022801"/>
    </source>
</evidence>